<comment type="caution">
    <text evidence="3">The sequence shown here is derived from an EMBL/GenBank/DDBJ whole genome shotgun (WGS) entry which is preliminary data.</text>
</comment>
<feature type="transmembrane region" description="Helical" evidence="1">
    <location>
        <begin position="57"/>
        <end position="76"/>
    </location>
</feature>
<dbReference type="EMBL" id="JBEWSZ010000001">
    <property type="protein sequence ID" value="MET2826664.1"/>
    <property type="molecule type" value="Genomic_DNA"/>
</dbReference>
<proteinExistence type="predicted"/>
<keyword evidence="4" id="KW-1185">Reference proteome</keyword>
<accession>A0ABV2D9I3</accession>
<name>A0ABV2D9I3_9HYPH</name>
<protein>
    <submittedName>
        <fullName evidence="3">Phosphatase PAP2 family protein</fullName>
    </submittedName>
</protein>
<evidence type="ECO:0000256" key="1">
    <source>
        <dbReference type="SAM" id="Phobius"/>
    </source>
</evidence>
<feature type="transmembrane region" description="Helical" evidence="1">
    <location>
        <begin position="179"/>
        <end position="200"/>
    </location>
</feature>
<feature type="transmembrane region" description="Helical" evidence="1">
    <location>
        <begin position="300"/>
        <end position="318"/>
    </location>
</feature>
<gene>
    <name evidence="3" type="ORF">ABVQ20_06720</name>
</gene>
<evidence type="ECO:0000313" key="4">
    <source>
        <dbReference type="Proteomes" id="UP001548832"/>
    </source>
</evidence>
<feature type="transmembrane region" description="Helical" evidence="1">
    <location>
        <begin position="276"/>
        <end position="294"/>
    </location>
</feature>
<keyword evidence="1" id="KW-0472">Membrane</keyword>
<evidence type="ECO:0000259" key="2">
    <source>
        <dbReference type="Pfam" id="PF14378"/>
    </source>
</evidence>
<keyword evidence="1" id="KW-1133">Transmembrane helix</keyword>
<dbReference type="RefSeq" id="WP_354458758.1">
    <property type="nucleotide sequence ID" value="NZ_JBEWSZ010000001.1"/>
</dbReference>
<keyword evidence="1" id="KW-0812">Transmembrane</keyword>
<dbReference type="Pfam" id="PF14378">
    <property type="entry name" value="PAP2_3"/>
    <property type="match status" value="1"/>
</dbReference>
<feature type="transmembrane region" description="Helical" evidence="1">
    <location>
        <begin position="155"/>
        <end position="172"/>
    </location>
</feature>
<reference evidence="3 4" key="1">
    <citation type="submission" date="2024-06" db="EMBL/GenBank/DDBJ databases">
        <authorList>
            <person name="Kim D.-U."/>
        </authorList>
    </citation>
    <scope>NUCLEOTIDE SEQUENCE [LARGE SCALE GENOMIC DNA]</scope>
    <source>
        <strain evidence="3 4">KACC15460</strain>
    </source>
</reference>
<feature type="domain" description="Inositolphosphotransferase Aur1/Ipt1" evidence="2">
    <location>
        <begin position="124"/>
        <end position="312"/>
    </location>
</feature>
<evidence type="ECO:0000313" key="3">
    <source>
        <dbReference type="EMBL" id="MET2826664.1"/>
    </source>
</evidence>
<dbReference type="InterPro" id="IPR026841">
    <property type="entry name" value="Aur1/Ipt1"/>
</dbReference>
<sequence>MARTAFSLSMPCFHAELTSLGHFSAMVFLPAERTILTVALALTGVCLFLVWEKGVVVALGGYSFSVGFAVVMIAIGQFYRHVRKAERIAITTHILALFVAYSIPASLLNLLLLPRPSAPIDATLVWMDSWLGYSWPSACAWIAQYPHLSDILRQIYTLTLAQILFAFFFLGIANDRRRLHAAALGTVFASLATIFCWALFPSSGASAYWTLAPEVDRVVRPIVNSAYGAELNRLLVEGVKDISGLKTAGLVGFPSFHTAMALISLIAVWPYWPMRLALVLINVALLPAILIHGGHNLMDVLGGILITIASWRLGVLVFEAQERVTLKLASGKAVNACPEATVA</sequence>
<feature type="transmembrane region" description="Helical" evidence="1">
    <location>
        <begin position="248"/>
        <end position="269"/>
    </location>
</feature>
<feature type="transmembrane region" description="Helical" evidence="1">
    <location>
        <begin position="88"/>
        <end position="112"/>
    </location>
</feature>
<organism evidence="3 4">
    <name type="scientific">Mesorhizobium shangrilense</name>
    <dbReference type="NCBI Taxonomy" id="460060"/>
    <lineage>
        <taxon>Bacteria</taxon>
        <taxon>Pseudomonadati</taxon>
        <taxon>Pseudomonadota</taxon>
        <taxon>Alphaproteobacteria</taxon>
        <taxon>Hyphomicrobiales</taxon>
        <taxon>Phyllobacteriaceae</taxon>
        <taxon>Mesorhizobium</taxon>
    </lineage>
</organism>
<dbReference type="Proteomes" id="UP001548832">
    <property type="component" value="Unassembled WGS sequence"/>
</dbReference>
<feature type="transmembrane region" description="Helical" evidence="1">
    <location>
        <begin position="34"/>
        <end position="51"/>
    </location>
</feature>